<name>A0A3Q8S8Y3_9BACL</name>
<accession>A0A3Q8S8Y3</accession>
<dbReference type="KEGG" id="plen:EIM92_01550"/>
<evidence type="ECO:0000313" key="2">
    <source>
        <dbReference type="Proteomes" id="UP000273145"/>
    </source>
</evidence>
<dbReference type="OrthoDB" id="2339832at2"/>
<reference evidence="1 2" key="1">
    <citation type="submission" date="2018-11" db="EMBL/GenBank/DDBJ databases">
        <title>Genome sequencing of Paenibacillus lentus DSM25539(T).</title>
        <authorList>
            <person name="Kook J.-K."/>
            <person name="Park S.-N."/>
            <person name="Lim Y.K."/>
        </authorList>
    </citation>
    <scope>NUCLEOTIDE SEQUENCE [LARGE SCALE GENOMIC DNA]</scope>
    <source>
        <strain evidence="1 2">DSM 25539</strain>
    </source>
</reference>
<evidence type="ECO:0000313" key="1">
    <source>
        <dbReference type="EMBL" id="AZK45039.1"/>
    </source>
</evidence>
<organism evidence="1 2">
    <name type="scientific">Paenibacillus lentus</name>
    <dbReference type="NCBI Taxonomy" id="1338368"/>
    <lineage>
        <taxon>Bacteria</taxon>
        <taxon>Bacillati</taxon>
        <taxon>Bacillota</taxon>
        <taxon>Bacilli</taxon>
        <taxon>Bacillales</taxon>
        <taxon>Paenibacillaceae</taxon>
        <taxon>Paenibacillus</taxon>
    </lineage>
</organism>
<proteinExistence type="predicted"/>
<dbReference type="Proteomes" id="UP000273145">
    <property type="component" value="Chromosome"/>
</dbReference>
<dbReference type="EMBL" id="CP034248">
    <property type="protein sequence ID" value="AZK45039.1"/>
    <property type="molecule type" value="Genomic_DNA"/>
</dbReference>
<protein>
    <submittedName>
        <fullName evidence="1">Uncharacterized protein</fullName>
    </submittedName>
</protein>
<gene>
    <name evidence="1" type="ORF">EIM92_01550</name>
</gene>
<sequence>MFIQFSEYDLLELFESEPISISDTEAGMFIYSKTDIQGLKLVLTVSIYEQECLLSLNHESYSIPIINLTLKDVTQISKNNDKLNFQFENGEKNIDVLFKPNFAFSNLVNI</sequence>
<dbReference type="AlphaFoldDB" id="A0A3Q8S8Y3"/>
<keyword evidence="2" id="KW-1185">Reference proteome</keyword>
<dbReference type="RefSeq" id="WP_125081171.1">
    <property type="nucleotide sequence ID" value="NZ_CP034248.1"/>
</dbReference>